<dbReference type="InterPro" id="IPR001173">
    <property type="entry name" value="Glyco_trans_2-like"/>
</dbReference>
<dbReference type="GO" id="GO:0030246">
    <property type="term" value="F:carbohydrate binding"/>
    <property type="evidence" value="ECO:0007669"/>
    <property type="project" value="UniProtKB-KW"/>
</dbReference>
<keyword evidence="21" id="KW-1185">Reference proteome</keyword>
<evidence type="ECO:0000256" key="5">
    <source>
        <dbReference type="ARBA" id="ARBA00012644"/>
    </source>
</evidence>
<evidence type="ECO:0000256" key="10">
    <source>
        <dbReference type="ARBA" id="ARBA00022734"/>
    </source>
</evidence>
<dbReference type="Gene3D" id="2.80.10.50">
    <property type="match status" value="1"/>
</dbReference>
<dbReference type="PANTHER" id="PTHR11675">
    <property type="entry name" value="N-ACETYLGALACTOSAMINYLTRANSFERASE"/>
    <property type="match status" value="1"/>
</dbReference>
<dbReference type="UniPathway" id="UPA00378"/>
<keyword evidence="7 18" id="KW-0808">Transferase</keyword>
<keyword evidence="6 18" id="KW-0328">Glycosyltransferase</keyword>
<evidence type="ECO:0000256" key="18">
    <source>
        <dbReference type="RuleBase" id="RU361242"/>
    </source>
</evidence>
<reference evidence="20" key="2">
    <citation type="submission" date="2025-08" db="UniProtKB">
        <authorList>
            <consortium name="Ensembl"/>
        </authorList>
    </citation>
    <scope>IDENTIFICATION</scope>
</reference>
<gene>
    <name evidence="20" type="primary">GALNT8</name>
</gene>
<dbReference type="GeneTree" id="ENSGT00940000160161"/>
<dbReference type="GO" id="GO:0006493">
    <property type="term" value="P:protein O-linked glycosylation"/>
    <property type="evidence" value="ECO:0007669"/>
    <property type="project" value="TreeGrafter"/>
</dbReference>
<evidence type="ECO:0000256" key="2">
    <source>
        <dbReference type="ARBA" id="ARBA00004323"/>
    </source>
</evidence>
<evidence type="ECO:0000256" key="1">
    <source>
        <dbReference type="ARBA" id="ARBA00001936"/>
    </source>
</evidence>
<name>A0A671V632_SPAAU</name>
<dbReference type="Pfam" id="PF00652">
    <property type="entry name" value="Ricin_B_lectin"/>
    <property type="match status" value="1"/>
</dbReference>
<comment type="pathway">
    <text evidence="3 18">Protein modification; protein glycosylation.</text>
</comment>
<keyword evidence="16" id="KW-0325">Glycoprotein</keyword>
<dbReference type="SUPFAM" id="SSF53448">
    <property type="entry name" value="Nucleotide-diphospho-sugar transferases"/>
    <property type="match status" value="1"/>
</dbReference>
<evidence type="ECO:0000256" key="4">
    <source>
        <dbReference type="ARBA" id="ARBA00005680"/>
    </source>
</evidence>
<accession>A0A671V632</accession>
<keyword evidence="15 18" id="KW-1015">Disulfide bond</keyword>
<dbReference type="Gene3D" id="3.90.550.10">
    <property type="entry name" value="Spore Coat Polysaccharide Biosynthesis Protein SpsA, Chain A"/>
    <property type="match status" value="1"/>
</dbReference>
<dbReference type="InterPro" id="IPR045885">
    <property type="entry name" value="GalNAc-T"/>
</dbReference>
<dbReference type="SMART" id="SM00458">
    <property type="entry name" value="RICIN"/>
    <property type="match status" value="1"/>
</dbReference>
<evidence type="ECO:0000313" key="20">
    <source>
        <dbReference type="Ensembl" id="ENSSAUP00010021296.1"/>
    </source>
</evidence>
<evidence type="ECO:0000256" key="14">
    <source>
        <dbReference type="ARBA" id="ARBA00023136"/>
    </source>
</evidence>
<keyword evidence="10 18" id="KW-0430">Lectin</keyword>
<dbReference type="GO" id="GO:0000139">
    <property type="term" value="C:Golgi membrane"/>
    <property type="evidence" value="ECO:0007669"/>
    <property type="project" value="UniProtKB-SubCell"/>
</dbReference>
<dbReference type="FunFam" id="3.90.550.10:FF:000192">
    <property type="entry name" value="Polypeptide N-acetylgalactosaminyltransferase 9"/>
    <property type="match status" value="1"/>
</dbReference>
<dbReference type="EC" id="2.4.1.-" evidence="18"/>
<dbReference type="Proteomes" id="UP000472265">
    <property type="component" value="Chromosome 8"/>
</dbReference>
<reference evidence="20" key="1">
    <citation type="submission" date="2021-04" db="EMBL/GenBank/DDBJ databases">
        <authorList>
            <consortium name="Wellcome Sanger Institute Data Sharing"/>
        </authorList>
    </citation>
    <scope>NUCLEOTIDE SEQUENCE [LARGE SCALE GENOMIC DNA]</scope>
</reference>
<dbReference type="Ensembl" id="ENSSAUT00010022509.1">
    <property type="protein sequence ID" value="ENSSAUP00010021296.1"/>
    <property type="gene ID" value="ENSSAUG00010009446.1"/>
</dbReference>
<evidence type="ECO:0000259" key="19">
    <source>
        <dbReference type="SMART" id="SM00458"/>
    </source>
</evidence>
<keyword evidence="9" id="KW-0479">Metal-binding</keyword>
<proteinExistence type="inferred from homology"/>
<dbReference type="FunFam" id="2.80.10.50:FF:000017">
    <property type="entry name" value="Polypeptide N-acetylgalactosaminyltransferase"/>
    <property type="match status" value="1"/>
</dbReference>
<evidence type="ECO:0000313" key="21">
    <source>
        <dbReference type="Proteomes" id="UP000472265"/>
    </source>
</evidence>
<dbReference type="Pfam" id="PF00535">
    <property type="entry name" value="Glycos_transf_2"/>
    <property type="match status" value="1"/>
</dbReference>
<keyword evidence="14" id="KW-0472">Membrane</keyword>
<evidence type="ECO:0000256" key="7">
    <source>
        <dbReference type="ARBA" id="ARBA00022679"/>
    </source>
</evidence>
<protein>
    <recommendedName>
        <fullName evidence="5 18">Polypeptide N-acetylgalactosaminyltransferase</fullName>
        <ecNumber evidence="18">2.4.1.-</ecNumber>
    </recommendedName>
    <alternativeName>
        <fullName evidence="18">Protein-UDP acetylgalactosaminyltransferase</fullName>
    </alternativeName>
</protein>
<dbReference type="GO" id="GO:0046872">
    <property type="term" value="F:metal ion binding"/>
    <property type="evidence" value="ECO:0007669"/>
    <property type="project" value="UniProtKB-KW"/>
</dbReference>
<comment type="subcellular location">
    <subcellularLocation>
        <location evidence="2 18">Golgi apparatus membrane</location>
        <topology evidence="2 18">Single-pass type II membrane protein</topology>
    </subcellularLocation>
</comment>
<dbReference type="AlphaFoldDB" id="A0A671V632"/>
<organism evidence="20 21">
    <name type="scientific">Sparus aurata</name>
    <name type="common">Gilthead sea bream</name>
    <dbReference type="NCBI Taxonomy" id="8175"/>
    <lineage>
        <taxon>Eukaryota</taxon>
        <taxon>Metazoa</taxon>
        <taxon>Chordata</taxon>
        <taxon>Craniata</taxon>
        <taxon>Vertebrata</taxon>
        <taxon>Euteleostomi</taxon>
        <taxon>Actinopterygii</taxon>
        <taxon>Neopterygii</taxon>
        <taxon>Teleostei</taxon>
        <taxon>Neoteleostei</taxon>
        <taxon>Acanthomorphata</taxon>
        <taxon>Eupercaria</taxon>
        <taxon>Spariformes</taxon>
        <taxon>Sparidae</taxon>
        <taxon>Sparus</taxon>
    </lineage>
</organism>
<evidence type="ECO:0000256" key="17">
    <source>
        <dbReference type="ARBA" id="ARBA00023211"/>
    </source>
</evidence>
<feature type="domain" description="Ricin B lectin" evidence="19">
    <location>
        <begin position="457"/>
        <end position="580"/>
    </location>
</feature>
<evidence type="ECO:0000256" key="11">
    <source>
        <dbReference type="ARBA" id="ARBA00022968"/>
    </source>
</evidence>
<keyword evidence="8" id="KW-0812">Transmembrane</keyword>
<evidence type="ECO:0000256" key="3">
    <source>
        <dbReference type="ARBA" id="ARBA00004922"/>
    </source>
</evidence>
<dbReference type="CDD" id="cd02510">
    <property type="entry name" value="pp-GalNAc-T"/>
    <property type="match status" value="1"/>
</dbReference>
<dbReference type="InterPro" id="IPR029044">
    <property type="entry name" value="Nucleotide-diphossugar_trans"/>
</dbReference>
<dbReference type="InterPro" id="IPR000772">
    <property type="entry name" value="Ricin_B_lectin"/>
</dbReference>
<evidence type="ECO:0000256" key="6">
    <source>
        <dbReference type="ARBA" id="ARBA00022676"/>
    </source>
</evidence>
<keyword evidence="17 18" id="KW-0464">Manganese</keyword>
<keyword evidence="12" id="KW-1133">Transmembrane helix</keyword>
<evidence type="ECO:0000256" key="9">
    <source>
        <dbReference type="ARBA" id="ARBA00022723"/>
    </source>
</evidence>
<dbReference type="PANTHER" id="PTHR11675:SF50">
    <property type="entry name" value="POLYPEPTIDE N-ACETYLGALACTOSAMINYLTRANSFERASE 8-RELATED"/>
    <property type="match status" value="1"/>
</dbReference>
<keyword evidence="13 18" id="KW-0333">Golgi apparatus</keyword>
<sequence length="586" mass="67823">RMFYLKEKKVLFEFFLQKGILPLTYFAFLISHICSDDVLKTFKEKQDSIQKMLEVEREEHRKAEQKEEPKEKKFNKVFPQSPLFKDWGKNLSEEEQREAEGLFQKYGYNVFLSDRLPLDRALPDTRDPRCLEKSYPKDLPTIGVVLIYLDEALSVIKRALRSIIDRTPKNLLKEIILVDDNSSNEDLKGDLDIYVKMLEQQNPDLRIARVRHDEQKGLATARVSGWKAATADVVAILDAHIEVHEMWAEPMLTQIKADRTTVVSPVFDVVSFDTLMVIPYMAKAQGYDWNLWCLYEDFSPEYYKLQDTSLPGKSPSVMGIMVAERKFLGEIGLLDEGMKVYGGENVELGIRVWTCGGSVEVVPCSKIAHIARFHKPYTPDLDAAMRRNALRVAEIWMDEYKHNVNLAWNLPFENHGIDIGDVSERKKLRERLNCKPFKWYMENVYPNLDPWDGLIGYGGMKSLDAEMCLDQGPQPGHTPIVFHCYFYGPQYTYYHATGELYIGGIKSHKYSENRCITVISKNETEPGLFSCKEAMQKGMGIYWDFTQGKELKNRETNKCLEIKDNKLIVQECSGQRWEIQNFIKAF</sequence>
<evidence type="ECO:0000256" key="13">
    <source>
        <dbReference type="ARBA" id="ARBA00023034"/>
    </source>
</evidence>
<evidence type="ECO:0000256" key="16">
    <source>
        <dbReference type="ARBA" id="ARBA00023180"/>
    </source>
</evidence>
<evidence type="ECO:0000256" key="15">
    <source>
        <dbReference type="ARBA" id="ARBA00023157"/>
    </source>
</evidence>
<reference evidence="20" key="3">
    <citation type="submission" date="2025-09" db="UniProtKB">
        <authorList>
            <consortium name="Ensembl"/>
        </authorList>
    </citation>
    <scope>IDENTIFICATION</scope>
</reference>
<keyword evidence="11" id="KW-0735">Signal-anchor</keyword>
<dbReference type="InterPro" id="IPR035992">
    <property type="entry name" value="Ricin_B-like_lectins"/>
</dbReference>
<evidence type="ECO:0000256" key="12">
    <source>
        <dbReference type="ARBA" id="ARBA00022989"/>
    </source>
</evidence>
<comment type="similarity">
    <text evidence="4 18">Belongs to the glycosyltransferase 2 family. GalNAc-T subfamily.</text>
</comment>
<comment type="cofactor">
    <cofactor evidence="1 18">
        <name>Mn(2+)</name>
        <dbReference type="ChEBI" id="CHEBI:29035"/>
    </cofactor>
</comment>
<dbReference type="GO" id="GO:0004653">
    <property type="term" value="F:polypeptide N-acetylgalactosaminyltransferase activity"/>
    <property type="evidence" value="ECO:0007669"/>
    <property type="project" value="TreeGrafter"/>
</dbReference>
<evidence type="ECO:0000256" key="8">
    <source>
        <dbReference type="ARBA" id="ARBA00022692"/>
    </source>
</evidence>
<dbReference type="SUPFAM" id="SSF50370">
    <property type="entry name" value="Ricin B-like lectins"/>
    <property type="match status" value="1"/>
</dbReference>